<dbReference type="OrthoDB" id="1924577at2759"/>
<feature type="compositionally biased region" description="Acidic residues" evidence="4">
    <location>
        <begin position="46"/>
        <end position="58"/>
    </location>
</feature>
<evidence type="ECO:0000256" key="1">
    <source>
        <dbReference type="ARBA" id="ARBA00004123"/>
    </source>
</evidence>
<organism evidence="6 7">
    <name type="scientific">Litomosoides sigmodontis</name>
    <name type="common">Filarial nematode worm</name>
    <dbReference type="NCBI Taxonomy" id="42156"/>
    <lineage>
        <taxon>Eukaryota</taxon>
        <taxon>Metazoa</taxon>
        <taxon>Ecdysozoa</taxon>
        <taxon>Nematoda</taxon>
        <taxon>Chromadorea</taxon>
        <taxon>Rhabditida</taxon>
        <taxon>Spirurina</taxon>
        <taxon>Spiruromorpha</taxon>
        <taxon>Filarioidea</taxon>
        <taxon>Onchocercidae</taxon>
        <taxon>Litomosoides</taxon>
    </lineage>
</organism>
<feature type="compositionally biased region" description="Acidic residues" evidence="4">
    <location>
        <begin position="1"/>
        <end position="12"/>
    </location>
</feature>
<keyword evidence="3" id="KW-0539">Nucleus</keyword>
<dbReference type="PANTHER" id="PTHR13237:SF8">
    <property type="entry name" value="SOMETHING ABOUT SILENCING PROTEIN 10"/>
    <property type="match status" value="1"/>
</dbReference>
<evidence type="ECO:0000313" key="7">
    <source>
        <dbReference type="Proteomes" id="UP000277928"/>
    </source>
</evidence>
<reference evidence="6 7" key="1">
    <citation type="submission" date="2018-08" db="EMBL/GenBank/DDBJ databases">
        <authorList>
            <person name="Laetsch R D."/>
            <person name="Stevens L."/>
            <person name="Kumar S."/>
            <person name="Blaxter L. M."/>
        </authorList>
    </citation>
    <scope>NUCLEOTIDE SEQUENCE [LARGE SCALE GENOMIC DNA]</scope>
</reference>
<dbReference type="OMA" id="DWGGMNE"/>
<evidence type="ECO:0000256" key="3">
    <source>
        <dbReference type="ARBA" id="ARBA00023242"/>
    </source>
</evidence>
<dbReference type="EMBL" id="UYRX01000094">
    <property type="protein sequence ID" value="VDK73599.1"/>
    <property type="molecule type" value="Genomic_DNA"/>
</dbReference>
<evidence type="ECO:0000256" key="2">
    <source>
        <dbReference type="ARBA" id="ARBA00010979"/>
    </source>
</evidence>
<dbReference type="GO" id="GO:0000462">
    <property type="term" value="P:maturation of SSU-rRNA from tricistronic rRNA transcript (SSU-rRNA, 5.8S rRNA, LSU-rRNA)"/>
    <property type="evidence" value="ECO:0007669"/>
    <property type="project" value="TreeGrafter"/>
</dbReference>
<accession>A0A3P6SQZ8</accession>
<dbReference type="STRING" id="42156.A0A3P6SQZ8"/>
<feature type="compositionally biased region" description="Basic residues" evidence="4">
    <location>
        <begin position="357"/>
        <end position="374"/>
    </location>
</feature>
<dbReference type="InterPro" id="IPR018972">
    <property type="entry name" value="Sas10_C_dom"/>
</dbReference>
<name>A0A3P6SQZ8_LITSI</name>
<dbReference type="PANTHER" id="PTHR13237">
    <property type="entry name" value="SOMETHING ABOUT SILENCING PROTEIN 10-RELATED"/>
    <property type="match status" value="1"/>
</dbReference>
<comment type="similarity">
    <text evidence="2">Belongs to the SAS10 family.</text>
</comment>
<evidence type="ECO:0000259" key="5">
    <source>
        <dbReference type="Pfam" id="PF09368"/>
    </source>
</evidence>
<evidence type="ECO:0000313" key="6">
    <source>
        <dbReference type="EMBL" id="VDK73599.1"/>
    </source>
</evidence>
<dbReference type="Pfam" id="PF09368">
    <property type="entry name" value="Sas10"/>
    <property type="match status" value="1"/>
</dbReference>
<sequence length="415" mass="47838">MNSEEDSDEIYDEIDRHHMSLDMPDNDKVDPVIRRQVEVLNVEGDSSNDDYDDDDDDYGNEKEKNSFSDSDEDNVENFLPSADKWGSGRRNFYNTSYVDEDWGGMNETEAELAELEEEDAIARQKKLDAALGLLPTHLEDGIQENEISGELSESPDINTMSTEEQYQYFLKVNPDLEQIFSEYQAKRAYFVSDVLPLLDLVHSIKRSRSDLVLEKQLALAVNIFSRYLTNLLFAIHIKIASNSFHQVPQFIDHPVLKALSALRKKVSIVMPFLEKHSVILRKIRSNIKSKDFGNMLDTLPKVEFSRKWKISDGSKKNEQLITEDGKYGEIQIMNDEAEEEIMKRSITNQMEKNKGLQNKRKKGTQHSRVKKRKQFRKALIKKHSQKPDCRKELIPYGGEIRGIRASTVKSVKLKA</sequence>
<protein>
    <recommendedName>
        <fullName evidence="5">Sas10 C-terminal domain-containing protein</fullName>
    </recommendedName>
</protein>
<feature type="compositionally biased region" description="Basic and acidic residues" evidence="4">
    <location>
        <begin position="13"/>
        <end position="37"/>
    </location>
</feature>
<dbReference type="GO" id="GO:0032040">
    <property type="term" value="C:small-subunit processome"/>
    <property type="evidence" value="ECO:0007669"/>
    <property type="project" value="TreeGrafter"/>
</dbReference>
<feature type="domain" description="Sas10 C-terminal" evidence="5">
    <location>
        <begin position="343"/>
        <end position="413"/>
    </location>
</feature>
<proteinExistence type="inferred from homology"/>
<feature type="region of interest" description="Disordered" evidence="4">
    <location>
        <begin position="1"/>
        <end position="74"/>
    </location>
</feature>
<dbReference type="Proteomes" id="UP000277928">
    <property type="component" value="Unassembled WGS sequence"/>
</dbReference>
<dbReference type="AlphaFoldDB" id="A0A3P6SQZ8"/>
<feature type="region of interest" description="Disordered" evidence="4">
    <location>
        <begin position="349"/>
        <end position="374"/>
    </location>
</feature>
<comment type="subcellular location">
    <subcellularLocation>
        <location evidence="1">Nucleus</location>
    </subcellularLocation>
</comment>
<evidence type="ECO:0000256" key="4">
    <source>
        <dbReference type="SAM" id="MobiDB-lite"/>
    </source>
</evidence>
<gene>
    <name evidence="6" type="ORF">NLS_LOCUS2176</name>
</gene>
<keyword evidence="7" id="KW-1185">Reference proteome</keyword>